<organism evidence="2 3">
    <name type="scientific">Candidatus Chromulinivorax destructor</name>
    <dbReference type="NCBI Taxonomy" id="2066483"/>
    <lineage>
        <taxon>Bacteria</taxon>
        <taxon>Candidatus Babelota</taxon>
        <taxon>Candidatus Babeliae</taxon>
        <taxon>Candidatus Babeliales</taxon>
        <taxon>Candidatus Chromulinivoraceae</taxon>
        <taxon>Candidatus Chromulinivorax</taxon>
    </lineage>
</organism>
<accession>A0A345ZAW7</accession>
<sequence length="155" mass="17119">MLKLAVNKIVISLYVVGAFFSTPQVVASEVSVEELAAKMFAHASLAHERQVKREQQGGYNDTVFNKDFSVLPRNAIKTTGRFKAFGLAHLLHADKSFIKKVGPMDVEFHPGIDIFGNVIEPVQMSCSTSKCGDTKCSTISFISPVRLKKMMQPKN</sequence>
<keyword evidence="1" id="KW-0732">Signal</keyword>
<reference evidence="2 3" key="1">
    <citation type="submission" date="2017-12" db="EMBL/GenBank/DDBJ databases">
        <title>Chromulinavorax destructans is a abundant pathogen of dominant heterotrophic picoflagllates.</title>
        <authorList>
            <person name="Deeg C.M."/>
            <person name="Zimmer M."/>
            <person name="Suttle C.A."/>
        </authorList>
    </citation>
    <scope>NUCLEOTIDE SEQUENCE [LARGE SCALE GENOMIC DNA]</scope>
    <source>
        <strain evidence="2 3">SeV1</strain>
    </source>
</reference>
<keyword evidence="3" id="KW-1185">Reference proteome</keyword>
<evidence type="ECO:0000256" key="1">
    <source>
        <dbReference type="SAM" id="SignalP"/>
    </source>
</evidence>
<dbReference type="AlphaFoldDB" id="A0A345ZAW7"/>
<gene>
    <name evidence="2" type="ORF">C0J27_01575</name>
</gene>
<protein>
    <submittedName>
        <fullName evidence="2">Uncharacterized protein</fullName>
    </submittedName>
</protein>
<dbReference type="KEGG" id="cdes:C0J27_01575"/>
<name>A0A345ZAW7_9BACT</name>
<feature type="chain" id="PRO_5016880741" evidence="1">
    <location>
        <begin position="28"/>
        <end position="155"/>
    </location>
</feature>
<proteinExistence type="predicted"/>
<dbReference type="Proteomes" id="UP000254834">
    <property type="component" value="Chromosome"/>
</dbReference>
<evidence type="ECO:0000313" key="2">
    <source>
        <dbReference type="EMBL" id="AXK60434.1"/>
    </source>
</evidence>
<dbReference type="RefSeq" id="WP_115585449.1">
    <property type="nucleotide sequence ID" value="NZ_CP025544.1"/>
</dbReference>
<evidence type="ECO:0000313" key="3">
    <source>
        <dbReference type="Proteomes" id="UP000254834"/>
    </source>
</evidence>
<feature type="signal peptide" evidence="1">
    <location>
        <begin position="1"/>
        <end position="27"/>
    </location>
</feature>
<dbReference type="EMBL" id="CP025544">
    <property type="protein sequence ID" value="AXK60434.1"/>
    <property type="molecule type" value="Genomic_DNA"/>
</dbReference>